<dbReference type="AlphaFoldDB" id="A0A1M7I1E4"/>
<feature type="signal peptide" evidence="1">
    <location>
        <begin position="1"/>
        <end position="19"/>
    </location>
</feature>
<organism evidence="2 3">
    <name type="scientific">Chryseobacterium polytrichastri</name>
    <dbReference type="NCBI Taxonomy" id="1302687"/>
    <lineage>
        <taxon>Bacteria</taxon>
        <taxon>Pseudomonadati</taxon>
        <taxon>Bacteroidota</taxon>
        <taxon>Flavobacteriia</taxon>
        <taxon>Flavobacteriales</taxon>
        <taxon>Weeksellaceae</taxon>
        <taxon>Chryseobacterium group</taxon>
        <taxon>Chryseobacterium</taxon>
    </lineage>
</organism>
<dbReference type="RefSeq" id="WP_073296889.1">
    <property type="nucleotide sequence ID" value="NZ_FRAV01000043.1"/>
</dbReference>
<evidence type="ECO:0000256" key="1">
    <source>
        <dbReference type="SAM" id="SignalP"/>
    </source>
</evidence>
<keyword evidence="1" id="KW-0732">Signal</keyword>
<dbReference type="Proteomes" id="UP000184364">
    <property type="component" value="Unassembled WGS sequence"/>
</dbReference>
<sequence>MKLKLKKLMLLSITTATLLGLTSCKKETYSTTKTSLASIFEDYNKNNEIKNTVDTIVLDNDQMFVDWSWQKFLWLTSNTEDNVPVFMKELKQVNDFGEEIKIDSLKKKGLPSSYIKDGKLPLILDLFQQADGTKLSSKSNSLVRYSIHANDGILEMFNSADASSIINQAAEILKNDSLKRSIRESKNQYPVGATEIKIAWIETSQVVDSSKTFNITAIVNQANKNFYENYNNAELKRMSMIGFHIFTVTAEHPEGVWSTFDQRDLAPDRTSFHGDPVNSKSDKYTLFDGASVGNTEDGIIQDRTTLTPKVKNKVFQSYPEGVRYNQESQGMDVIKEDKEFATMIKSSNELAKKVLTNNKVKIWANYKLVGSIWSKTNAPINELLDGNLSKPYGTGNGQSFGSLDLANVTMETTFQAEGMNCFTCHSMNNNLYRTNASKKINVKSPLINSHLFEKYAELKAALLAIQGTAKTEINKGLNTNTIKSYNNIDEINKLKNNIRESSREEARELLKK</sequence>
<reference evidence="3" key="1">
    <citation type="submission" date="2016-11" db="EMBL/GenBank/DDBJ databases">
        <authorList>
            <person name="Varghese N."/>
            <person name="Submissions S."/>
        </authorList>
    </citation>
    <scope>NUCLEOTIDE SEQUENCE [LARGE SCALE GENOMIC DNA]</scope>
    <source>
        <strain evidence="3">DSM 26899</strain>
    </source>
</reference>
<gene>
    <name evidence="2" type="ORF">SAMN05444267_104335</name>
</gene>
<proteinExistence type="predicted"/>
<keyword evidence="3" id="KW-1185">Reference proteome</keyword>
<name>A0A1M7I1E4_9FLAO</name>
<accession>A0A1M7I1E4</accession>
<dbReference type="EMBL" id="FRAV01000043">
    <property type="protein sequence ID" value="SHM34554.1"/>
    <property type="molecule type" value="Genomic_DNA"/>
</dbReference>
<protein>
    <recommendedName>
        <fullName evidence="4">Cytochrome c domain-containing protein</fullName>
    </recommendedName>
</protein>
<evidence type="ECO:0000313" key="2">
    <source>
        <dbReference type="EMBL" id="SHM34554.1"/>
    </source>
</evidence>
<dbReference type="PROSITE" id="PS51257">
    <property type="entry name" value="PROKAR_LIPOPROTEIN"/>
    <property type="match status" value="1"/>
</dbReference>
<dbReference type="STRING" id="1302687.SAMN05444267_104335"/>
<dbReference type="OrthoDB" id="280897at2"/>
<evidence type="ECO:0000313" key="3">
    <source>
        <dbReference type="Proteomes" id="UP000184364"/>
    </source>
</evidence>
<evidence type="ECO:0008006" key="4">
    <source>
        <dbReference type="Google" id="ProtNLM"/>
    </source>
</evidence>
<feature type="chain" id="PRO_5012929428" description="Cytochrome c domain-containing protein" evidence="1">
    <location>
        <begin position="20"/>
        <end position="512"/>
    </location>
</feature>